<dbReference type="InterPro" id="IPR050266">
    <property type="entry name" value="AB_hydrolase_sf"/>
</dbReference>
<sequence length="301" mass="33545">MSFRERYFRSSDGLSLYYRDYGSGGNVVLCLHGLTRNSRDFHDLAEHLSARYRVLAADIRGRGKSDRDRRPARYTPAVYVRDAWRLLDQAGVDRFTLIGTSLGGLMGMIMANQQAGRLRGLVLNDIGPEVPPAATARILEYAGRTPPAADWAEAARQSRQAYELALPDLPDSFWDDYARQGWRENSAGRPEPDVDPAVGDVLRNPPLAARAIQCLYRRGLVRRVGGVPLNLWEAFRAVTMPCLVIHGKLSDVLTPDIIDRMRAIKPVLEAVDVPHRGHTPLLDEPVARGAIDSFLARVHET</sequence>
<dbReference type="InterPro" id="IPR029058">
    <property type="entry name" value="AB_hydrolase_fold"/>
</dbReference>
<name>A0AAW9RCE5_9GAMM</name>
<feature type="domain" description="AB hydrolase-1" evidence="2">
    <location>
        <begin position="26"/>
        <end position="285"/>
    </location>
</feature>
<dbReference type="GO" id="GO:0016787">
    <property type="term" value="F:hydrolase activity"/>
    <property type="evidence" value="ECO:0007669"/>
    <property type="project" value="UniProtKB-KW"/>
</dbReference>
<dbReference type="SUPFAM" id="SSF53474">
    <property type="entry name" value="alpha/beta-Hydrolases"/>
    <property type="match status" value="1"/>
</dbReference>
<dbReference type="PANTHER" id="PTHR43798">
    <property type="entry name" value="MONOACYLGLYCEROL LIPASE"/>
    <property type="match status" value="1"/>
</dbReference>
<accession>A0AAW9RCE5</accession>
<reference evidence="3 4" key="1">
    <citation type="submission" date="2024-02" db="EMBL/GenBank/DDBJ databases">
        <title>A novel Wenzhouxiangellaceae bacterium, isolated from coastal sediments.</title>
        <authorList>
            <person name="Du Z.-J."/>
            <person name="Ye Y.-Q."/>
            <person name="Zhang X.-Y."/>
        </authorList>
    </citation>
    <scope>NUCLEOTIDE SEQUENCE [LARGE SCALE GENOMIC DNA]</scope>
    <source>
        <strain evidence="3 4">CH-27</strain>
    </source>
</reference>
<dbReference type="EMBL" id="JAZHOG010000004">
    <property type="protein sequence ID" value="MEJ8567331.1"/>
    <property type="molecule type" value="Genomic_DNA"/>
</dbReference>
<organism evidence="3 4">
    <name type="scientific">Elongatibacter sediminis</name>
    <dbReference type="NCBI Taxonomy" id="3119006"/>
    <lineage>
        <taxon>Bacteria</taxon>
        <taxon>Pseudomonadati</taxon>
        <taxon>Pseudomonadota</taxon>
        <taxon>Gammaproteobacteria</taxon>
        <taxon>Chromatiales</taxon>
        <taxon>Wenzhouxiangellaceae</taxon>
        <taxon>Elongatibacter</taxon>
    </lineage>
</organism>
<dbReference type="PANTHER" id="PTHR43798:SF31">
    <property type="entry name" value="AB HYDROLASE SUPERFAMILY PROTEIN YCLE"/>
    <property type="match status" value="1"/>
</dbReference>
<evidence type="ECO:0000256" key="1">
    <source>
        <dbReference type="ARBA" id="ARBA00022801"/>
    </source>
</evidence>
<protein>
    <submittedName>
        <fullName evidence="3">Alpha/beta hydrolase</fullName>
    </submittedName>
</protein>
<dbReference type="Pfam" id="PF00561">
    <property type="entry name" value="Abhydrolase_1"/>
    <property type="match status" value="1"/>
</dbReference>
<dbReference type="RefSeq" id="WP_354694657.1">
    <property type="nucleotide sequence ID" value="NZ_JAZHOG010000004.1"/>
</dbReference>
<keyword evidence="4" id="KW-1185">Reference proteome</keyword>
<dbReference type="Proteomes" id="UP001359886">
    <property type="component" value="Unassembled WGS sequence"/>
</dbReference>
<evidence type="ECO:0000259" key="2">
    <source>
        <dbReference type="Pfam" id="PF00561"/>
    </source>
</evidence>
<dbReference type="AlphaFoldDB" id="A0AAW9RCE5"/>
<dbReference type="GO" id="GO:0016020">
    <property type="term" value="C:membrane"/>
    <property type="evidence" value="ECO:0007669"/>
    <property type="project" value="TreeGrafter"/>
</dbReference>
<evidence type="ECO:0000313" key="3">
    <source>
        <dbReference type="EMBL" id="MEJ8567331.1"/>
    </source>
</evidence>
<evidence type="ECO:0000313" key="4">
    <source>
        <dbReference type="Proteomes" id="UP001359886"/>
    </source>
</evidence>
<comment type="caution">
    <text evidence="3">The sequence shown here is derived from an EMBL/GenBank/DDBJ whole genome shotgun (WGS) entry which is preliminary data.</text>
</comment>
<dbReference type="InterPro" id="IPR000073">
    <property type="entry name" value="AB_hydrolase_1"/>
</dbReference>
<dbReference type="Gene3D" id="3.40.50.1820">
    <property type="entry name" value="alpha/beta hydrolase"/>
    <property type="match status" value="1"/>
</dbReference>
<gene>
    <name evidence="3" type="ORF">V3330_06800</name>
</gene>
<keyword evidence="1 3" id="KW-0378">Hydrolase</keyword>
<proteinExistence type="predicted"/>